<keyword evidence="3" id="KW-1185">Reference proteome</keyword>
<dbReference type="Gene3D" id="2.30.110.10">
    <property type="entry name" value="Electron Transport, Fmn-binding Protein, Chain A"/>
    <property type="match status" value="1"/>
</dbReference>
<dbReference type="AlphaFoldDB" id="A0A841REK5"/>
<proteinExistence type="predicted"/>
<evidence type="ECO:0000313" key="3">
    <source>
        <dbReference type="Proteomes" id="UP000587760"/>
    </source>
</evidence>
<dbReference type="PANTHER" id="PTHR40660">
    <property type="entry name" value="5'-PHOSPHATE OXIDASE PUTATIVE DOMAIN-CONTAINING PROTEIN-RELATED"/>
    <property type="match status" value="1"/>
</dbReference>
<name>A0A841REK5_9SPIO</name>
<dbReference type="SUPFAM" id="SSF50475">
    <property type="entry name" value="FMN-binding split barrel"/>
    <property type="match status" value="1"/>
</dbReference>
<dbReference type="Pfam" id="PF01243">
    <property type="entry name" value="PNPOx_N"/>
    <property type="match status" value="1"/>
</dbReference>
<protein>
    <recommendedName>
        <fullName evidence="1">Pyridoxamine 5'-phosphate oxidase N-terminal domain-containing protein</fullName>
    </recommendedName>
</protein>
<gene>
    <name evidence="2" type="ORF">HNR50_004122</name>
</gene>
<accession>A0A841REK5</accession>
<dbReference type="EMBL" id="JACHGJ010000012">
    <property type="protein sequence ID" value="MBB6482423.1"/>
    <property type="molecule type" value="Genomic_DNA"/>
</dbReference>
<organism evidence="2 3">
    <name type="scientific">Spirochaeta isovalerica</name>
    <dbReference type="NCBI Taxonomy" id="150"/>
    <lineage>
        <taxon>Bacteria</taxon>
        <taxon>Pseudomonadati</taxon>
        <taxon>Spirochaetota</taxon>
        <taxon>Spirochaetia</taxon>
        <taxon>Spirochaetales</taxon>
        <taxon>Spirochaetaceae</taxon>
        <taxon>Spirochaeta</taxon>
    </lineage>
</organism>
<comment type="caution">
    <text evidence="2">The sequence shown here is derived from an EMBL/GenBank/DDBJ whole genome shotgun (WGS) entry which is preliminary data.</text>
</comment>
<sequence>MTDSKFEKDDLVDFKKDEKVGLVSTVDRDGNPHVSLITSIQATDEKHLILGQFCEGRSKDNLRERPRSGFLILTLDMSYWMGTMSWTGEADTGEELEEFNMKPMWRYNTYFGIHRAHYLDVRTVHPRKKISIPALLPSIITGRMTGLFTAGTRKEKPINRWTEKLLNNLSSLSFLSWVDKEGYPVIFPALQLFCRHGNQVLFAPGEYGKEFETIEKGSVVVVYSLSLQMESVLLRGSFSGLRRVAGMKVGIIEIDWVYNSMPPVPGQIYPEIPLEAVVVNKD</sequence>
<dbReference type="InterPro" id="IPR012349">
    <property type="entry name" value="Split_barrel_FMN-bd"/>
</dbReference>
<dbReference type="Proteomes" id="UP000587760">
    <property type="component" value="Unassembled WGS sequence"/>
</dbReference>
<feature type="domain" description="Pyridoxamine 5'-phosphate oxidase N-terminal" evidence="1">
    <location>
        <begin position="9"/>
        <end position="105"/>
    </location>
</feature>
<evidence type="ECO:0000259" key="1">
    <source>
        <dbReference type="Pfam" id="PF01243"/>
    </source>
</evidence>
<dbReference type="RefSeq" id="WP_184748661.1">
    <property type="nucleotide sequence ID" value="NZ_JACHGJ010000012.1"/>
</dbReference>
<dbReference type="PANTHER" id="PTHR40660:SF1">
    <property type="entry name" value="5'-PHOSPHATE OXIDASE PUTATIVE DOMAIN-CONTAINING PROTEIN-RELATED"/>
    <property type="match status" value="1"/>
</dbReference>
<reference evidence="2 3" key="1">
    <citation type="submission" date="2020-08" db="EMBL/GenBank/DDBJ databases">
        <title>Genomic Encyclopedia of Type Strains, Phase IV (KMG-IV): sequencing the most valuable type-strain genomes for metagenomic binning, comparative biology and taxonomic classification.</title>
        <authorList>
            <person name="Goeker M."/>
        </authorList>
    </citation>
    <scope>NUCLEOTIDE SEQUENCE [LARGE SCALE GENOMIC DNA]</scope>
    <source>
        <strain evidence="2 3">DSM 2461</strain>
    </source>
</reference>
<evidence type="ECO:0000313" key="2">
    <source>
        <dbReference type="EMBL" id="MBB6482423.1"/>
    </source>
</evidence>
<dbReference type="InterPro" id="IPR011576">
    <property type="entry name" value="Pyridox_Oxase_N"/>
</dbReference>